<dbReference type="AlphaFoldDB" id="W7YST5"/>
<proteinExistence type="predicted"/>
<gene>
    <name evidence="1" type="ORF">JCM21142_104268</name>
</gene>
<accession>W7YST5</accession>
<dbReference type="SUPFAM" id="SSF53474">
    <property type="entry name" value="alpha/beta-Hydrolases"/>
    <property type="match status" value="1"/>
</dbReference>
<dbReference type="InterPro" id="IPR029058">
    <property type="entry name" value="AB_hydrolase_fold"/>
</dbReference>
<dbReference type="Proteomes" id="UP000019402">
    <property type="component" value="Unassembled WGS sequence"/>
</dbReference>
<dbReference type="Gene3D" id="3.40.50.1820">
    <property type="entry name" value="alpha/beta hydrolase"/>
    <property type="match status" value="1"/>
</dbReference>
<dbReference type="eggNOG" id="COG1073">
    <property type="taxonomic scope" value="Bacteria"/>
</dbReference>
<comment type="caution">
    <text evidence="1">The sequence shown here is derived from an EMBL/GenBank/DDBJ whole genome shotgun (WGS) entry which is preliminary data.</text>
</comment>
<evidence type="ECO:0000313" key="2">
    <source>
        <dbReference type="Proteomes" id="UP000019402"/>
    </source>
</evidence>
<evidence type="ECO:0000313" key="1">
    <source>
        <dbReference type="EMBL" id="GAF05529.1"/>
    </source>
</evidence>
<keyword evidence="2" id="KW-1185">Reference proteome</keyword>
<organism evidence="1 2">
    <name type="scientific">Saccharicrinis fermentans DSM 9555 = JCM 21142</name>
    <dbReference type="NCBI Taxonomy" id="869213"/>
    <lineage>
        <taxon>Bacteria</taxon>
        <taxon>Pseudomonadati</taxon>
        <taxon>Bacteroidota</taxon>
        <taxon>Bacteroidia</taxon>
        <taxon>Marinilabiliales</taxon>
        <taxon>Marinilabiliaceae</taxon>
        <taxon>Saccharicrinis</taxon>
    </lineage>
</organism>
<protein>
    <submittedName>
        <fullName evidence="1">O-phthalyl amidase</fullName>
    </submittedName>
</protein>
<reference evidence="1 2" key="1">
    <citation type="journal article" date="2014" name="Genome Announc.">
        <title>Draft Genome Sequence of Cytophaga fermentans JCM 21142T, a Facultative Anaerobe Isolated from Marine Mud.</title>
        <authorList>
            <person name="Starns D."/>
            <person name="Oshima K."/>
            <person name="Suda W."/>
            <person name="Iino T."/>
            <person name="Yuki M."/>
            <person name="Inoue J."/>
            <person name="Kitamura K."/>
            <person name="Iida T."/>
            <person name="Darby A."/>
            <person name="Hattori M."/>
            <person name="Ohkuma M."/>
        </authorList>
    </citation>
    <scope>NUCLEOTIDE SEQUENCE [LARGE SCALE GENOMIC DNA]</scope>
    <source>
        <strain evidence="1 2">JCM 21142</strain>
    </source>
</reference>
<sequence>MLTATGLSQEQEQNWFMPDLSGEFKECAEGTFMEIVDSIPLRGTQYRIRVPENWNGTLLSDLDYYKSANSPRNLKLLKMGYALSGTKRRPGRMMAYDPAHEIHDIISVLDIFEAHFGEPAQTIQLGCSGGGTITIAMAEIHPDRIDGAIALCGATSPWMANTHLDALFVLKALLAPELPIVDIPLRGAETDKIAAAWKKAIDEAQQTPGGRARIALAITIGQWPAWGGPGKAPSEAPDLNNTKELQESMYQSLIRLLPRKGTFGTTMIELAAPGQIKGNTGVDYDAFYKNGNELYKKAVETLYEEAQLSSANDLNKVNDFPRLKADASAKQWWSKPGRTHVGEPKVPFLRMSTTGDGLVYPAMVKGYEDLVKEKGYSALLRTAYVKRWGHCTFSVGEWLAAIETMMQRLETGEWPSTTPEDMNKLAKKLDKNSKAAYFNYKTVQKYNRTWVPTINDFVAQ</sequence>
<dbReference type="STRING" id="869213.GCA_000517085_00367"/>
<dbReference type="EMBL" id="BAMD01000093">
    <property type="protein sequence ID" value="GAF05529.1"/>
    <property type="molecule type" value="Genomic_DNA"/>
</dbReference>
<name>W7YST5_9BACT</name>